<protein>
    <submittedName>
        <fullName evidence="2">Uncharacterized protein</fullName>
    </submittedName>
</protein>
<reference evidence="2 3" key="1">
    <citation type="submission" date="2018-08" db="EMBL/GenBank/DDBJ databases">
        <title>A genome reference for cultivated species of the human gut microbiota.</title>
        <authorList>
            <person name="Zou Y."/>
            <person name="Xue W."/>
            <person name="Luo G."/>
        </authorList>
    </citation>
    <scope>NUCLEOTIDE SEQUENCE [LARGE SCALE GENOMIC DNA]</scope>
    <source>
        <strain evidence="2 3">AF19-13AC</strain>
    </source>
</reference>
<dbReference type="AlphaFoldDB" id="A0A3E3DFF9"/>
<organism evidence="2 3">
    <name type="scientific">Hungatella hathewayi</name>
    <dbReference type="NCBI Taxonomy" id="154046"/>
    <lineage>
        <taxon>Bacteria</taxon>
        <taxon>Bacillati</taxon>
        <taxon>Bacillota</taxon>
        <taxon>Clostridia</taxon>
        <taxon>Lachnospirales</taxon>
        <taxon>Lachnospiraceae</taxon>
        <taxon>Hungatella</taxon>
    </lineage>
</organism>
<gene>
    <name evidence="2" type="ORF">DWX31_24830</name>
</gene>
<evidence type="ECO:0000313" key="3">
    <source>
        <dbReference type="Proteomes" id="UP000261023"/>
    </source>
</evidence>
<keyword evidence="1" id="KW-1133">Transmembrane helix</keyword>
<proteinExistence type="predicted"/>
<feature type="transmembrane region" description="Helical" evidence="1">
    <location>
        <begin position="23"/>
        <end position="44"/>
    </location>
</feature>
<dbReference type="Proteomes" id="UP000261023">
    <property type="component" value="Unassembled WGS sequence"/>
</dbReference>
<comment type="caution">
    <text evidence="2">The sequence shown here is derived from an EMBL/GenBank/DDBJ whole genome shotgun (WGS) entry which is preliminary data.</text>
</comment>
<accession>A0A3E3DFF9</accession>
<sequence length="65" mass="7877">MWLCFTLLCVIYGIISNNPYEITLIPEVIFFLLFFFVNFIEYLWKNRKKQRLINGSLCMEVYDEA</sequence>
<evidence type="ECO:0000256" key="1">
    <source>
        <dbReference type="SAM" id="Phobius"/>
    </source>
</evidence>
<keyword evidence="1" id="KW-0812">Transmembrane</keyword>
<evidence type="ECO:0000313" key="2">
    <source>
        <dbReference type="EMBL" id="RGD67984.1"/>
    </source>
</evidence>
<dbReference type="EMBL" id="QTJW01000020">
    <property type="protein sequence ID" value="RGD67984.1"/>
    <property type="molecule type" value="Genomic_DNA"/>
</dbReference>
<name>A0A3E3DFF9_9FIRM</name>
<keyword evidence="1" id="KW-0472">Membrane</keyword>